<dbReference type="InterPro" id="IPR029161">
    <property type="entry name" value="SPATA16"/>
</dbReference>
<dbReference type="Proteomes" id="UP000534107">
    <property type="component" value="Unassembled WGS sequence"/>
</dbReference>
<dbReference type="GO" id="GO:0007283">
    <property type="term" value="P:spermatogenesis"/>
    <property type="evidence" value="ECO:0007669"/>
    <property type="project" value="InterPro"/>
</dbReference>
<dbReference type="PANTHER" id="PTHR47228:SF1">
    <property type="entry name" value="SPERMATOGENESIS-ASSOCIATED PROTEIN 16"/>
    <property type="match status" value="1"/>
</dbReference>
<comment type="caution">
    <text evidence="2">The sequence shown here is derived from an EMBL/GenBank/DDBJ whole genome shotgun (WGS) entry which is preliminary data.</text>
</comment>
<evidence type="ECO:0000313" key="3">
    <source>
        <dbReference type="Proteomes" id="UP000534107"/>
    </source>
</evidence>
<feature type="compositionally biased region" description="Basic and acidic residues" evidence="1">
    <location>
        <begin position="1"/>
        <end position="35"/>
    </location>
</feature>
<dbReference type="Gene3D" id="1.25.40.10">
    <property type="entry name" value="Tetratricopeptide repeat domain"/>
    <property type="match status" value="1"/>
</dbReference>
<accession>A0A7K9H886</accession>
<dbReference type="AlphaFoldDB" id="A0A7K9H886"/>
<dbReference type="SUPFAM" id="SSF48452">
    <property type="entry name" value="TPR-like"/>
    <property type="match status" value="1"/>
</dbReference>
<evidence type="ECO:0000256" key="1">
    <source>
        <dbReference type="SAM" id="MobiDB-lite"/>
    </source>
</evidence>
<dbReference type="Pfam" id="PF15015">
    <property type="entry name" value="NYD-SP12_N"/>
    <property type="match status" value="1"/>
</dbReference>
<feature type="non-terminal residue" evidence="2">
    <location>
        <position position="478"/>
    </location>
</feature>
<dbReference type="GO" id="GO:0005794">
    <property type="term" value="C:Golgi apparatus"/>
    <property type="evidence" value="ECO:0007669"/>
    <property type="project" value="InterPro"/>
</dbReference>
<sequence length="478" mass="54565">HTGEAAENKMEEKEVEKEKEQSNDVDKTNSKEQLNHENPSVTKEETKLGSDHLLTLASLSHIPLKSLTDIEMELVYIDEEDISFEFTKFMVSTSPQPSCQDSEKANALRERHGSVLPCIDKQLQKTLHKASSCYRQNNYEEAVEQFSAALELCSEGYALDNHWESSSEDISSVASFIETKLAICYLKLKNPGDALDHAHRSITLNPANFQNHLRQAAAFRCLERYSEAARSTMIAGYMYWLTGGTDQHTSKLIKQYWQAMIEEAITKETSFSVMYTPFLTRVKDDKIKKIDSTFAEKHPGYVKHIYTDPHEFHILPQTSDWLALPPQQYLLTVGFRKKHIGKHLERCSRRKLPIFSAQKAPFSTLMKEAAEKYWDNTGKEIMSVMDFVRSTKLIDNHCPCSRGLEKLQYASLLGCMQRGREQSQVINQAMAELATVPYLQDISQQDFNLLQSLMADAMDILGGVRNDNKCVWSQIQKV</sequence>
<evidence type="ECO:0000313" key="2">
    <source>
        <dbReference type="EMBL" id="NXH10091.1"/>
    </source>
</evidence>
<dbReference type="PANTHER" id="PTHR47228">
    <property type="entry name" value="SPERMATOGENESIS-ASSOCIATED PROTEIN 16"/>
    <property type="match status" value="1"/>
</dbReference>
<gene>
    <name evidence="2" type="primary">Spata16_0</name>
    <name evidence="2" type="ORF">BUCCAP_R13139</name>
</gene>
<name>A0A7K9H886_9PICI</name>
<organism evidence="2 3">
    <name type="scientific">Bucco capensis</name>
    <name type="common">collared puffbird</name>
    <dbReference type="NCBI Taxonomy" id="135168"/>
    <lineage>
        <taxon>Eukaryota</taxon>
        <taxon>Metazoa</taxon>
        <taxon>Chordata</taxon>
        <taxon>Craniata</taxon>
        <taxon>Vertebrata</taxon>
        <taxon>Euteleostomi</taxon>
        <taxon>Archelosauria</taxon>
        <taxon>Archosauria</taxon>
        <taxon>Dinosauria</taxon>
        <taxon>Saurischia</taxon>
        <taxon>Theropoda</taxon>
        <taxon>Coelurosauria</taxon>
        <taxon>Aves</taxon>
        <taxon>Neognathae</taxon>
        <taxon>Neoaves</taxon>
        <taxon>Telluraves</taxon>
        <taxon>Coraciimorphae</taxon>
        <taxon>Piciformes</taxon>
        <taxon>Bucconidae</taxon>
        <taxon>Bucco</taxon>
    </lineage>
</organism>
<feature type="non-terminal residue" evidence="2">
    <location>
        <position position="1"/>
    </location>
</feature>
<dbReference type="OrthoDB" id="9930656at2759"/>
<dbReference type="SMART" id="SM00028">
    <property type="entry name" value="TPR"/>
    <property type="match status" value="2"/>
</dbReference>
<dbReference type="InterPro" id="IPR019734">
    <property type="entry name" value="TPR_rpt"/>
</dbReference>
<reference evidence="2 3" key="1">
    <citation type="submission" date="2019-09" db="EMBL/GenBank/DDBJ databases">
        <title>Bird 10,000 Genomes (B10K) Project - Family phase.</title>
        <authorList>
            <person name="Zhang G."/>
        </authorList>
    </citation>
    <scope>NUCLEOTIDE SEQUENCE [LARGE SCALE GENOMIC DNA]</scope>
    <source>
        <strain evidence="2">B10K-DU-001-16</strain>
        <tissue evidence="2">Muscle</tissue>
    </source>
</reference>
<protein>
    <submittedName>
        <fullName evidence="2">SPT16 protein</fullName>
    </submittedName>
</protein>
<proteinExistence type="predicted"/>
<dbReference type="InterPro" id="IPR011990">
    <property type="entry name" value="TPR-like_helical_dom_sf"/>
</dbReference>
<dbReference type="EMBL" id="VWZO01001387">
    <property type="protein sequence ID" value="NXH10091.1"/>
    <property type="molecule type" value="Genomic_DNA"/>
</dbReference>
<keyword evidence="3" id="KW-1185">Reference proteome</keyword>
<feature type="region of interest" description="Disordered" evidence="1">
    <location>
        <begin position="1"/>
        <end position="46"/>
    </location>
</feature>